<keyword evidence="3" id="KW-1185">Reference proteome</keyword>
<evidence type="ECO:0000313" key="2">
    <source>
        <dbReference type="EMBL" id="GCB68371.1"/>
    </source>
</evidence>
<dbReference type="Gene3D" id="3.80.10.10">
    <property type="entry name" value="Ribonuclease Inhibitor"/>
    <property type="match status" value="1"/>
</dbReference>
<organism evidence="2 3">
    <name type="scientific">Scyliorhinus torazame</name>
    <name type="common">Cloudy catshark</name>
    <name type="synonym">Catulus torazame</name>
    <dbReference type="NCBI Taxonomy" id="75743"/>
    <lineage>
        <taxon>Eukaryota</taxon>
        <taxon>Metazoa</taxon>
        <taxon>Chordata</taxon>
        <taxon>Craniata</taxon>
        <taxon>Vertebrata</taxon>
        <taxon>Chondrichthyes</taxon>
        <taxon>Elasmobranchii</taxon>
        <taxon>Galeomorphii</taxon>
        <taxon>Galeoidea</taxon>
        <taxon>Carcharhiniformes</taxon>
        <taxon>Scyliorhinidae</taxon>
        <taxon>Scyliorhinus</taxon>
    </lineage>
</organism>
<reference evidence="2 3" key="1">
    <citation type="journal article" date="2018" name="Nat. Ecol. Evol.">
        <title>Shark genomes provide insights into elasmobranch evolution and the origin of vertebrates.</title>
        <authorList>
            <person name="Hara Y"/>
            <person name="Yamaguchi K"/>
            <person name="Onimaru K"/>
            <person name="Kadota M"/>
            <person name="Koyanagi M"/>
            <person name="Keeley SD"/>
            <person name="Tatsumi K"/>
            <person name="Tanaka K"/>
            <person name="Motone F"/>
            <person name="Kageyama Y"/>
            <person name="Nozu R"/>
            <person name="Adachi N"/>
            <person name="Nishimura O"/>
            <person name="Nakagawa R"/>
            <person name="Tanegashima C"/>
            <person name="Kiyatake I"/>
            <person name="Matsumoto R"/>
            <person name="Murakumo K"/>
            <person name="Nishida K"/>
            <person name="Terakita A"/>
            <person name="Kuratani S"/>
            <person name="Sato K"/>
            <person name="Hyodo S Kuraku.S."/>
        </authorList>
    </citation>
    <scope>NUCLEOTIDE SEQUENCE [LARGE SCALE GENOMIC DNA]</scope>
</reference>
<dbReference type="EMBL" id="BFAA01003102">
    <property type="protein sequence ID" value="GCB68371.1"/>
    <property type="molecule type" value="Genomic_DNA"/>
</dbReference>
<protein>
    <recommendedName>
        <fullName evidence="1">F-box/LRR-repeat protein 15-like leucin rich repeat domain-containing protein</fullName>
    </recommendedName>
</protein>
<feature type="non-terminal residue" evidence="2">
    <location>
        <position position="1"/>
    </location>
</feature>
<proteinExistence type="predicted"/>
<comment type="caution">
    <text evidence="2">The sequence shown here is derived from an EMBL/GenBank/DDBJ whole genome shotgun (WGS) entry which is preliminary data.</text>
</comment>
<accession>A0A401P5E4</accession>
<evidence type="ECO:0000313" key="3">
    <source>
        <dbReference type="Proteomes" id="UP000288216"/>
    </source>
</evidence>
<dbReference type="STRING" id="75743.A0A401P5E4"/>
<dbReference type="SMART" id="SM00367">
    <property type="entry name" value="LRR_CC"/>
    <property type="match status" value="5"/>
</dbReference>
<dbReference type="SUPFAM" id="SSF52047">
    <property type="entry name" value="RNI-like"/>
    <property type="match status" value="1"/>
</dbReference>
<name>A0A401P5E4_SCYTO</name>
<dbReference type="InterPro" id="IPR032675">
    <property type="entry name" value="LRR_dom_sf"/>
</dbReference>
<dbReference type="Proteomes" id="UP000288216">
    <property type="component" value="Unassembled WGS sequence"/>
</dbReference>
<dbReference type="GO" id="GO:0031146">
    <property type="term" value="P:SCF-dependent proteasomal ubiquitin-dependent protein catabolic process"/>
    <property type="evidence" value="ECO:0007669"/>
    <property type="project" value="TreeGrafter"/>
</dbReference>
<dbReference type="InterPro" id="IPR006553">
    <property type="entry name" value="Leu-rich_rpt_Cys-con_subtyp"/>
</dbReference>
<sequence>VHDRVVHHIVRQCPKMDRLTLSSCPQLTDVSLFEVGTYLPTIRHLDVSGCKKVTDTGVQALAMSCHKLQYLDLSSTATSKMGICLLASYCNQNLECVKISFCKEMTGDTIKKLCKNCKRLKLVHMYGCHSIHDLKTIQDVNKQVKLHHDLPLSAVTNRGR</sequence>
<dbReference type="PANTHER" id="PTHR13318">
    <property type="entry name" value="PARTNER OF PAIRED, ISOFORM B-RELATED"/>
    <property type="match status" value="1"/>
</dbReference>
<evidence type="ECO:0000259" key="1">
    <source>
        <dbReference type="Pfam" id="PF25372"/>
    </source>
</evidence>
<dbReference type="AlphaFoldDB" id="A0A401P5E4"/>
<dbReference type="GO" id="GO:0019005">
    <property type="term" value="C:SCF ubiquitin ligase complex"/>
    <property type="evidence" value="ECO:0007669"/>
    <property type="project" value="TreeGrafter"/>
</dbReference>
<gene>
    <name evidence="2" type="ORF">scyTo_0008220</name>
</gene>
<dbReference type="InterPro" id="IPR057207">
    <property type="entry name" value="FBXL15_LRR"/>
</dbReference>
<dbReference type="PANTHER" id="PTHR13318:SF235">
    <property type="entry name" value="F-BOX DOMAIN-CONTAINING PROTEIN"/>
    <property type="match status" value="1"/>
</dbReference>
<dbReference type="Pfam" id="PF25372">
    <property type="entry name" value="DUF7885"/>
    <property type="match status" value="1"/>
</dbReference>
<dbReference type="OrthoDB" id="10257471at2759"/>
<feature type="domain" description="F-box/LRR-repeat protein 15-like leucin rich repeat" evidence="1">
    <location>
        <begin position="45"/>
        <end position="153"/>
    </location>
</feature>